<feature type="compositionally biased region" description="Low complexity" evidence="1">
    <location>
        <begin position="1"/>
        <end position="15"/>
    </location>
</feature>
<feature type="compositionally biased region" description="Basic residues" evidence="1">
    <location>
        <begin position="16"/>
        <end position="27"/>
    </location>
</feature>
<organism evidence="2 3">
    <name type="scientific">Angomonas deanei</name>
    <dbReference type="NCBI Taxonomy" id="59799"/>
    <lineage>
        <taxon>Eukaryota</taxon>
        <taxon>Discoba</taxon>
        <taxon>Euglenozoa</taxon>
        <taxon>Kinetoplastea</taxon>
        <taxon>Metakinetoplastina</taxon>
        <taxon>Trypanosomatida</taxon>
        <taxon>Trypanosomatidae</taxon>
        <taxon>Strigomonadinae</taxon>
        <taxon>Angomonas</taxon>
    </lineage>
</organism>
<sequence>MAVIPPSVKATSPSKKTTKKAKKLTKQQKKVALRIIKKLKKAPQGKITIKPATKADKKKIRKIKKLQTSTKAPTRKAVLLAKQKKSKKTKKATKRPVTDPLLTKKLVSKPIEHEALVVRQIMSEFLPDEKLKKSDSKGMRAVLSLTKKGGKIPDEETILKQFEQEAKKGKTVKKVNKKKK</sequence>
<keyword evidence="3" id="KW-1185">Reference proteome</keyword>
<name>A0A7G2CQ96_9TRYP</name>
<protein>
    <submittedName>
        <fullName evidence="2">Uncharacterized protein</fullName>
    </submittedName>
</protein>
<dbReference type="VEuPathDB" id="TriTrypDB:ADEAN_000823500"/>
<evidence type="ECO:0000256" key="1">
    <source>
        <dbReference type="SAM" id="MobiDB-lite"/>
    </source>
</evidence>
<dbReference type="Proteomes" id="UP000515908">
    <property type="component" value="Chromosome 18"/>
</dbReference>
<feature type="region of interest" description="Disordered" evidence="1">
    <location>
        <begin position="1"/>
        <end position="27"/>
    </location>
</feature>
<proteinExistence type="predicted"/>
<dbReference type="EMBL" id="LR877162">
    <property type="protein sequence ID" value="CAD2220713.1"/>
    <property type="molecule type" value="Genomic_DNA"/>
</dbReference>
<evidence type="ECO:0000313" key="2">
    <source>
        <dbReference type="EMBL" id="CAD2220713.1"/>
    </source>
</evidence>
<evidence type="ECO:0000313" key="3">
    <source>
        <dbReference type="Proteomes" id="UP000515908"/>
    </source>
</evidence>
<accession>A0A7G2CQ96</accession>
<dbReference type="AlphaFoldDB" id="A0A7G2CQ96"/>
<reference evidence="2 3" key="1">
    <citation type="submission" date="2020-08" db="EMBL/GenBank/DDBJ databases">
        <authorList>
            <person name="Newling K."/>
            <person name="Davey J."/>
            <person name="Forrester S."/>
        </authorList>
    </citation>
    <scope>NUCLEOTIDE SEQUENCE [LARGE SCALE GENOMIC DNA]</scope>
    <source>
        <strain evidence="3">Crithidia deanei Carvalho (ATCC PRA-265)</strain>
    </source>
</reference>
<gene>
    <name evidence="2" type="ORF">ADEAN_000823500</name>
</gene>